<evidence type="ECO:0000313" key="1">
    <source>
        <dbReference type="EMBL" id="CAK9869848.1"/>
    </source>
</evidence>
<proteinExistence type="predicted"/>
<reference evidence="1" key="1">
    <citation type="submission" date="2024-03" db="EMBL/GenBank/DDBJ databases">
        <authorList>
            <consortium name="ELIXIR-Norway"/>
            <consortium name="Elixir Norway"/>
        </authorList>
    </citation>
    <scope>NUCLEOTIDE SEQUENCE</scope>
</reference>
<dbReference type="Proteomes" id="UP001497522">
    <property type="component" value="Chromosome 19"/>
</dbReference>
<accession>A0ABP1B438</accession>
<organism evidence="1 2">
    <name type="scientific">Sphagnum jensenii</name>
    <dbReference type="NCBI Taxonomy" id="128206"/>
    <lineage>
        <taxon>Eukaryota</taxon>
        <taxon>Viridiplantae</taxon>
        <taxon>Streptophyta</taxon>
        <taxon>Embryophyta</taxon>
        <taxon>Bryophyta</taxon>
        <taxon>Sphagnophytina</taxon>
        <taxon>Sphagnopsida</taxon>
        <taxon>Sphagnales</taxon>
        <taxon>Sphagnaceae</taxon>
        <taxon>Sphagnum</taxon>
    </lineage>
</organism>
<gene>
    <name evidence="1" type="ORF">CSSPJE1EN2_LOCUS12585</name>
</gene>
<sequence length="87" mass="9443">MELELEHGAYWILELEPELLLVLSGGGMIIGEGEKLETVIPGVQDKPEAWVAVVVITAAVSGNDRPSSMHVCGSFRGLQRLSQQQDI</sequence>
<keyword evidence="2" id="KW-1185">Reference proteome</keyword>
<protein>
    <submittedName>
        <fullName evidence="1">Uncharacterized protein</fullName>
    </submittedName>
</protein>
<dbReference type="EMBL" id="OZ023720">
    <property type="protein sequence ID" value="CAK9869848.1"/>
    <property type="molecule type" value="Genomic_DNA"/>
</dbReference>
<name>A0ABP1B438_9BRYO</name>
<evidence type="ECO:0000313" key="2">
    <source>
        <dbReference type="Proteomes" id="UP001497522"/>
    </source>
</evidence>